<dbReference type="OrthoDB" id="1715191at2759"/>
<evidence type="ECO:0000256" key="1">
    <source>
        <dbReference type="SAM" id="Phobius"/>
    </source>
</evidence>
<feature type="transmembrane region" description="Helical" evidence="1">
    <location>
        <begin position="26"/>
        <end position="50"/>
    </location>
</feature>
<sequence>MCGWRDVCGRKDVAGMGVLFRKGTLLLSPIIDIHILSGSFTSFSLFLLAFSPLNRSLRLLRTVPVVGPHQDIAQTPQPVYATTWAVPPTLHVWTLPSLAHIDSTPITATSSCITILDSRAYSMGGPTGEIHVLDPATRDKRFRSSNPESWMTRMVDNGSELL</sequence>
<dbReference type="InParanoid" id="A0A2H3DLJ2"/>
<keyword evidence="1" id="KW-0472">Membrane</keyword>
<evidence type="ECO:0000313" key="3">
    <source>
        <dbReference type="Proteomes" id="UP000217790"/>
    </source>
</evidence>
<protein>
    <submittedName>
        <fullName evidence="2">Uncharacterized protein</fullName>
    </submittedName>
</protein>
<dbReference type="Gene3D" id="2.130.10.10">
    <property type="entry name" value="YVTN repeat-like/Quinoprotein amine dehydrogenase"/>
    <property type="match status" value="1"/>
</dbReference>
<organism evidence="2 3">
    <name type="scientific">Armillaria gallica</name>
    <name type="common">Bulbous honey fungus</name>
    <name type="synonym">Armillaria bulbosa</name>
    <dbReference type="NCBI Taxonomy" id="47427"/>
    <lineage>
        <taxon>Eukaryota</taxon>
        <taxon>Fungi</taxon>
        <taxon>Dikarya</taxon>
        <taxon>Basidiomycota</taxon>
        <taxon>Agaricomycotina</taxon>
        <taxon>Agaricomycetes</taxon>
        <taxon>Agaricomycetidae</taxon>
        <taxon>Agaricales</taxon>
        <taxon>Marasmiineae</taxon>
        <taxon>Physalacriaceae</taxon>
        <taxon>Armillaria</taxon>
    </lineage>
</organism>
<dbReference type="STRING" id="47427.A0A2H3DLJ2"/>
<keyword evidence="1" id="KW-0812">Transmembrane</keyword>
<dbReference type="AlphaFoldDB" id="A0A2H3DLJ2"/>
<keyword evidence="3" id="KW-1185">Reference proteome</keyword>
<accession>A0A2H3DLJ2</accession>
<dbReference type="EMBL" id="KZ293670">
    <property type="protein sequence ID" value="PBK89103.1"/>
    <property type="molecule type" value="Genomic_DNA"/>
</dbReference>
<proteinExistence type="predicted"/>
<evidence type="ECO:0000313" key="2">
    <source>
        <dbReference type="EMBL" id="PBK89103.1"/>
    </source>
</evidence>
<dbReference type="InterPro" id="IPR015943">
    <property type="entry name" value="WD40/YVTN_repeat-like_dom_sf"/>
</dbReference>
<gene>
    <name evidence="2" type="ORF">ARMGADRAFT_1065390</name>
</gene>
<reference evidence="3" key="1">
    <citation type="journal article" date="2017" name="Nat. Ecol. Evol.">
        <title>Genome expansion and lineage-specific genetic innovations in the forest pathogenic fungi Armillaria.</title>
        <authorList>
            <person name="Sipos G."/>
            <person name="Prasanna A.N."/>
            <person name="Walter M.C."/>
            <person name="O'Connor E."/>
            <person name="Balint B."/>
            <person name="Krizsan K."/>
            <person name="Kiss B."/>
            <person name="Hess J."/>
            <person name="Varga T."/>
            <person name="Slot J."/>
            <person name="Riley R."/>
            <person name="Boka B."/>
            <person name="Rigling D."/>
            <person name="Barry K."/>
            <person name="Lee J."/>
            <person name="Mihaltcheva S."/>
            <person name="LaButti K."/>
            <person name="Lipzen A."/>
            <person name="Waldron R."/>
            <person name="Moloney N.M."/>
            <person name="Sperisen C."/>
            <person name="Kredics L."/>
            <person name="Vagvoelgyi C."/>
            <person name="Patrignani A."/>
            <person name="Fitzpatrick D."/>
            <person name="Nagy I."/>
            <person name="Doyle S."/>
            <person name="Anderson J.B."/>
            <person name="Grigoriev I.V."/>
            <person name="Gueldener U."/>
            <person name="Muensterkoetter M."/>
            <person name="Nagy L.G."/>
        </authorList>
    </citation>
    <scope>NUCLEOTIDE SEQUENCE [LARGE SCALE GENOMIC DNA]</scope>
    <source>
        <strain evidence="3">Ar21-2</strain>
    </source>
</reference>
<dbReference type="Proteomes" id="UP000217790">
    <property type="component" value="Unassembled WGS sequence"/>
</dbReference>
<keyword evidence="1" id="KW-1133">Transmembrane helix</keyword>
<name>A0A2H3DLJ2_ARMGA</name>